<evidence type="ECO:0000259" key="1">
    <source>
        <dbReference type="Pfam" id="PF12680"/>
    </source>
</evidence>
<name>A0A6A5YJY1_9PLEO</name>
<dbReference type="AlphaFoldDB" id="A0A6A5YJY1"/>
<dbReference type="PANTHER" id="PTHR39401">
    <property type="entry name" value="SNOAL-LIKE DOMAIN-CONTAINING PROTEIN"/>
    <property type="match status" value="1"/>
</dbReference>
<dbReference type="Proteomes" id="UP000799770">
    <property type="component" value="Unassembled WGS sequence"/>
</dbReference>
<dbReference type="InterPro" id="IPR032710">
    <property type="entry name" value="NTF2-like_dom_sf"/>
</dbReference>
<dbReference type="OrthoDB" id="3468019at2759"/>
<evidence type="ECO:0000313" key="2">
    <source>
        <dbReference type="EMBL" id="KAF2107416.1"/>
    </source>
</evidence>
<dbReference type="PANTHER" id="PTHR39401:SF1">
    <property type="entry name" value="SNOAL-LIKE DOMAIN-CONTAINING PROTEIN"/>
    <property type="match status" value="1"/>
</dbReference>
<reference evidence="2" key="1">
    <citation type="journal article" date="2020" name="Stud. Mycol.">
        <title>101 Dothideomycetes genomes: a test case for predicting lifestyles and emergence of pathogens.</title>
        <authorList>
            <person name="Haridas S."/>
            <person name="Albert R."/>
            <person name="Binder M."/>
            <person name="Bloem J."/>
            <person name="Labutti K."/>
            <person name="Salamov A."/>
            <person name="Andreopoulos B."/>
            <person name="Baker S."/>
            <person name="Barry K."/>
            <person name="Bills G."/>
            <person name="Bluhm B."/>
            <person name="Cannon C."/>
            <person name="Castanera R."/>
            <person name="Culley D."/>
            <person name="Daum C."/>
            <person name="Ezra D."/>
            <person name="Gonzalez J."/>
            <person name="Henrissat B."/>
            <person name="Kuo A."/>
            <person name="Liang C."/>
            <person name="Lipzen A."/>
            <person name="Lutzoni F."/>
            <person name="Magnuson J."/>
            <person name="Mondo S."/>
            <person name="Nolan M."/>
            <person name="Ohm R."/>
            <person name="Pangilinan J."/>
            <person name="Park H.-J."/>
            <person name="Ramirez L."/>
            <person name="Alfaro M."/>
            <person name="Sun H."/>
            <person name="Tritt A."/>
            <person name="Yoshinaga Y."/>
            <person name="Zwiers L.-H."/>
            <person name="Turgeon B."/>
            <person name="Goodwin S."/>
            <person name="Spatafora J."/>
            <person name="Crous P."/>
            <person name="Grigoriev I."/>
        </authorList>
    </citation>
    <scope>NUCLEOTIDE SEQUENCE</scope>
    <source>
        <strain evidence="2">CBS 627.86</strain>
    </source>
</reference>
<dbReference type="InterPro" id="IPR037401">
    <property type="entry name" value="SnoaL-like"/>
</dbReference>
<feature type="domain" description="SnoaL-like" evidence="1">
    <location>
        <begin position="23"/>
        <end position="124"/>
    </location>
</feature>
<accession>A0A6A5YJY1</accession>
<dbReference type="SUPFAM" id="SSF54427">
    <property type="entry name" value="NTF2-like"/>
    <property type="match status" value="1"/>
</dbReference>
<keyword evidence="3" id="KW-1185">Reference proteome</keyword>
<dbReference type="Gene3D" id="3.10.450.50">
    <property type="match status" value="1"/>
</dbReference>
<proteinExistence type="predicted"/>
<protein>
    <recommendedName>
        <fullName evidence="1">SnoaL-like domain-containing protein</fullName>
    </recommendedName>
</protein>
<dbReference type="EMBL" id="ML977354">
    <property type="protein sequence ID" value="KAF2107416.1"/>
    <property type="molecule type" value="Genomic_DNA"/>
</dbReference>
<dbReference type="Pfam" id="PF12680">
    <property type="entry name" value="SnoaL_2"/>
    <property type="match status" value="1"/>
</dbReference>
<gene>
    <name evidence="2" type="ORF">BDV96DRAFT_557741</name>
</gene>
<organism evidence="2 3">
    <name type="scientific">Lophiotrema nucula</name>
    <dbReference type="NCBI Taxonomy" id="690887"/>
    <lineage>
        <taxon>Eukaryota</taxon>
        <taxon>Fungi</taxon>
        <taxon>Dikarya</taxon>
        <taxon>Ascomycota</taxon>
        <taxon>Pezizomycotina</taxon>
        <taxon>Dothideomycetes</taxon>
        <taxon>Pleosporomycetidae</taxon>
        <taxon>Pleosporales</taxon>
        <taxon>Lophiotremataceae</taxon>
        <taxon>Lophiotrema</taxon>
    </lineage>
</organism>
<evidence type="ECO:0000313" key="3">
    <source>
        <dbReference type="Proteomes" id="UP000799770"/>
    </source>
</evidence>
<sequence>MSSYTSEYPSGLSFDPAYKEFFEDFYATSDTPDAHEKYTTFFTEDATLVMASKEVKGRDQILALRKAMWEKVSSRRHVAEKIFPFGENSNEVMLRGTVRYGLKAGGESGLEWGAYARLRKVDGEVKFEFYQVYLDTAAQSK</sequence>